<gene>
    <name evidence="3" type="ORF">VB776_09265</name>
</gene>
<comment type="caution">
    <text evidence="3">The sequence shown here is derived from an EMBL/GenBank/DDBJ whole genome shotgun (WGS) entry which is preliminary data.</text>
</comment>
<dbReference type="InterPro" id="IPR001054">
    <property type="entry name" value="A/G_cyclase"/>
</dbReference>
<dbReference type="EMBL" id="JAYGIL010000009">
    <property type="protein sequence ID" value="MEA5403103.1"/>
    <property type="molecule type" value="Genomic_DNA"/>
</dbReference>
<evidence type="ECO:0000313" key="4">
    <source>
        <dbReference type="Proteomes" id="UP001303899"/>
    </source>
</evidence>
<evidence type="ECO:0000313" key="3">
    <source>
        <dbReference type="EMBL" id="MEA5403103.1"/>
    </source>
</evidence>
<dbReference type="Gene3D" id="3.30.70.1230">
    <property type="entry name" value="Nucleotide cyclase"/>
    <property type="match status" value="1"/>
</dbReference>
<feature type="transmembrane region" description="Helical" evidence="1">
    <location>
        <begin position="65"/>
        <end position="86"/>
    </location>
</feature>
<keyword evidence="3" id="KW-0456">Lyase</keyword>
<keyword evidence="1" id="KW-1133">Transmembrane helix</keyword>
<dbReference type="SUPFAM" id="SSF55073">
    <property type="entry name" value="Nucleotide cyclase"/>
    <property type="match status" value="1"/>
</dbReference>
<dbReference type="PROSITE" id="PS50125">
    <property type="entry name" value="GUANYLATE_CYCLASE_2"/>
    <property type="match status" value="1"/>
</dbReference>
<dbReference type="Proteomes" id="UP001303899">
    <property type="component" value="Unassembled WGS sequence"/>
</dbReference>
<feature type="transmembrane region" description="Helical" evidence="1">
    <location>
        <begin position="20"/>
        <end position="45"/>
    </location>
</feature>
<reference evidence="3 4" key="1">
    <citation type="submission" date="2023-12" db="EMBL/GenBank/DDBJ databases">
        <title>Novel species of the genus Arcicella isolated from rivers.</title>
        <authorList>
            <person name="Lu H."/>
        </authorList>
    </citation>
    <scope>NUCLEOTIDE SEQUENCE [LARGE SCALE GENOMIC DNA]</scope>
    <source>
        <strain evidence="3 4">DC2W</strain>
    </source>
</reference>
<proteinExistence type="predicted"/>
<feature type="transmembrane region" description="Helical" evidence="1">
    <location>
        <begin position="143"/>
        <end position="164"/>
    </location>
</feature>
<sequence>MSERLDYTARAIRVASKYPLFSHLSIQINFWFIAHLSFGLINYLILRSFMPSAKFVMGDTLGSSFLLALILSILFGLSFGMIEYYLENRIFRRKSLGRVMILKAILSFIVSLILFYIIKYVLFEKLIAPMIDLSNIKVNEESWKYIFYLFLLHTFFMNAIISFINQMNKKFGPGILVPLLLGKYRSPKEEERVFMFMDLQSSTSIAENLGHIKYSAFIQESFMDINDVVPKFRAEIYQYVGDEIVISWTISEGLKDLSCIAFYFACEAQFNKRASVYQNEFGTVPKFKAGVHLGKVTAVEIGEIKRDIAYHGDTLNTAARIQSVCNDYGKHLLASKELIDIVNITAQYDVTSIGKIQLKGKRNLVEIMCVQEK</sequence>
<dbReference type="PANTHER" id="PTHR43081">
    <property type="entry name" value="ADENYLATE CYCLASE, TERMINAL-DIFFERENTIATION SPECIFIC-RELATED"/>
    <property type="match status" value="1"/>
</dbReference>
<keyword evidence="1" id="KW-0472">Membrane</keyword>
<dbReference type="EC" id="4.6.1.-" evidence="3"/>
<dbReference type="GO" id="GO:0016829">
    <property type="term" value="F:lyase activity"/>
    <property type="evidence" value="ECO:0007669"/>
    <property type="project" value="UniProtKB-KW"/>
</dbReference>
<feature type="transmembrane region" description="Helical" evidence="1">
    <location>
        <begin position="98"/>
        <end position="123"/>
    </location>
</feature>
<dbReference type="InterPro" id="IPR029787">
    <property type="entry name" value="Nucleotide_cyclase"/>
</dbReference>
<name>A0ABU5S3R0_9BACT</name>
<evidence type="ECO:0000256" key="1">
    <source>
        <dbReference type="SAM" id="Phobius"/>
    </source>
</evidence>
<protein>
    <submittedName>
        <fullName evidence="3">Adenylate/guanylate cyclase domain-containing protein</fullName>
        <ecNumber evidence="3">4.6.1.-</ecNumber>
    </submittedName>
</protein>
<organism evidence="3 4">
    <name type="scientific">Arcicella gelida</name>
    <dbReference type="NCBI Taxonomy" id="2984195"/>
    <lineage>
        <taxon>Bacteria</taxon>
        <taxon>Pseudomonadati</taxon>
        <taxon>Bacteroidota</taxon>
        <taxon>Cytophagia</taxon>
        <taxon>Cytophagales</taxon>
        <taxon>Flectobacillaceae</taxon>
        <taxon>Arcicella</taxon>
    </lineage>
</organism>
<dbReference type="Pfam" id="PF00211">
    <property type="entry name" value="Guanylate_cyc"/>
    <property type="match status" value="1"/>
</dbReference>
<dbReference type="InterPro" id="IPR050697">
    <property type="entry name" value="Adenylyl/Guanylyl_Cyclase_3/4"/>
</dbReference>
<accession>A0ABU5S3R0</accession>
<evidence type="ECO:0000259" key="2">
    <source>
        <dbReference type="PROSITE" id="PS50125"/>
    </source>
</evidence>
<dbReference type="CDD" id="cd07302">
    <property type="entry name" value="CHD"/>
    <property type="match status" value="1"/>
</dbReference>
<feature type="domain" description="Guanylate cyclase" evidence="2">
    <location>
        <begin position="193"/>
        <end position="322"/>
    </location>
</feature>
<dbReference type="PANTHER" id="PTHR43081:SF1">
    <property type="entry name" value="ADENYLATE CYCLASE, TERMINAL-DIFFERENTIATION SPECIFIC"/>
    <property type="match status" value="1"/>
</dbReference>
<dbReference type="RefSeq" id="WP_323328293.1">
    <property type="nucleotide sequence ID" value="NZ_JAYGIL010000009.1"/>
</dbReference>
<keyword evidence="4" id="KW-1185">Reference proteome</keyword>
<keyword evidence="1" id="KW-0812">Transmembrane</keyword>